<evidence type="ECO:0000256" key="12">
    <source>
        <dbReference type="ARBA" id="ARBA00023329"/>
    </source>
</evidence>
<evidence type="ECO:0000256" key="2">
    <source>
        <dbReference type="ARBA" id="ARBA00004347"/>
    </source>
</evidence>
<evidence type="ECO:0000256" key="9">
    <source>
        <dbReference type="ARBA" id="ARBA00022927"/>
    </source>
</evidence>
<comment type="subcellular location">
    <subcellularLocation>
        <location evidence="2">Cytoplasmic vesicle</location>
        <location evidence="2">COPI-coated vesicle membrane</location>
        <topology evidence="2">Peripheral membrane protein</topology>
        <orientation evidence="2">Cytoplasmic side</orientation>
    </subcellularLocation>
    <subcellularLocation>
        <location evidence="1">Golgi apparatus membrane</location>
        <topology evidence="1">Peripheral membrane protein</topology>
        <orientation evidence="1">Cytoplasmic side</orientation>
    </subcellularLocation>
</comment>
<keyword evidence="7" id="KW-0963">Cytoplasm</keyword>
<gene>
    <name evidence="14" type="ORF">EB796_018229</name>
</gene>
<dbReference type="AlphaFoldDB" id="A0A7J7JC04"/>
<dbReference type="GO" id="GO:0030126">
    <property type="term" value="C:COPI vesicle coat"/>
    <property type="evidence" value="ECO:0007669"/>
    <property type="project" value="TreeGrafter"/>
</dbReference>
<evidence type="ECO:0000256" key="4">
    <source>
        <dbReference type="ARBA" id="ARBA00011775"/>
    </source>
</evidence>
<evidence type="ECO:0000256" key="10">
    <source>
        <dbReference type="ARBA" id="ARBA00023034"/>
    </source>
</evidence>
<evidence type="ECO:0000256" key="3">
    <source>
        <dbReference type="ARBA" id="ARBA00008827"/>
    </source>
</evidence>
<accession>A0A7J7JC04</accession>
<dbReference type="InterPro" id="IPR006822">
    <property type="entry name" value="Coatomer_esu"/>
</dbReference>
<proteinExistence type="inferred from homology"/>
<evidence type="ECO:0000313" key="15">
    <source>
        <dbReference type="Proteomes" id="UP000593567"/>
    </source>
</evidence>
<reference evidence="14" key="1">
    <citation type="submission" date="2020-06" db="EMBL/GenBank/DDBJ databases">
        <title>Draft genome of Bugula neritina, a colonial animal packing powerful symbionts and potential medicines.</title>
        <authorList>
            <person name="Rayko M."/>
        </authorList>
    </citation>
    <scope>NUCLEOTIDE SEQUENCE [LARGE SCALE GENOMIC DNA]</scope>
    <source>
        <strain evidence="14">Kwan_BN1</strain>
    </source>
</reference>
<keyword evidence="12" id="KW-0968">Cytoplasmic vesicle</keyword>
<dbReference type="EMBL" id="VXIV02002709">
    <property type="protein sequence ID" value="KAF6023473.1"/>
    <property type="molecule type" value="Genomic_DNA"/>
</dbReference>
<dbReference type="GO" id="GO:0000139">
    <property type="term" value="C:Golgi membrane"/>
    <property type="evidence" value="ECO:0007669"/>
    <property type="project" value="UniProtKB-SubCell"/>
</dbReference>
<keyword evidence="15" id="KW-1185">Reference proteome</keyword>
<comment type="subunit">
    <text evidence="4">Oligomeric complex that consists of at least the alpha, beta, beta', gamma, delta, epsilon and zeta subunits.</text>
</comment>
<sequence length="242" mass="27360">MYRAYLGQRKYGVVLDEIRPSSDGPLQAVRMLADYLSNEINSSYDLSDATFILMAANVYYLEGNLDAALKILHQSDDLECIALMIQIYLKMDRVDVARKEWTKMQEKDEDATISQLAQAWIFLASGGDKLKDAYDIFQEMADRNSSTPTLLNGQAAAYIAQGKYDDADTVLQESMDRDSNNAETLINMIVLSQLLGKAPEVSNRYMSQLKDSHRRHTFVESYFAKETEFDRLAKGYSPSVAN</sequence>
<keyword evidence="8" id="KW-0931">ER-Golgi transport</keyword>
<protein>
    <recommendedName>
        <fullName evidence="5">Coatomer subunit epsilon</fullName>
    </recommendedName>
    <alternativeName>
        <fullName evidence="13">Epsilon-coat protein</fullName>
    </alternativeName>
</protein>
<dbReference type="OrthoDB" id="310217at2759"/>
<evidence type="ECO:0000256" key="11">
    <source>
        <dbReference type="ARBA" id="ARBA00023136"/>
    </source>
</evidence>
<dbReference type="Pfam" id="PF04733">
    <property type="entry name" value="Coatomer_E"/>
    <property type="match status" value="1"/>
</dbReference>
<dbReference type="PANTHER" id="PTHR10805">
    <property type="entry name" value="COATOMER SUBUNIT EPSILON"/>
    <property type="match status" value="1"/>
</dbReference>
<evidence type="ECO:0000256" key="8">
    <source>
        <dbReference type="ARBA" id="ARBA00022892"/>
    </source>
</evidence>
<keyword evidence="9" id="KW-0653">Protein transport</keyword>
<dbReference type="Gene3D" id="1.25.40.10">
    <property type="entry name" value="Tetratricopeptide repeat domain"/>
    <property type="match status" value="1"/>
</dbReference>
<comment type="caution">
    <text evidence="14">The sequence shown here is derived from an EMBL/GenBank/DDBJ whole genome shotgun (WGS) entry which is preliminary data.</text>
</comment>
<keyword evidence="11" id="KW-0472">Membrane</keyword>
<evidence type="ECO:0000256" key="13">
    <source>
        <dbReference type="ARBA" id="ARBA00031602"/>
    </source>
</evidence>
<evidence type="ECO:0000256" key="7">
    <source>
        <dbReference type="ARBA" id="ARBA00022490"/>
    </source>
</evidence>
<organism evidence="14 15">
    <name type="scientific">Bugula neritina</name>
    <name type="common">Brown bryozoan</name>
    <name type="synonym">Sertularia neritina</name>
    <dbReference type="NCBI Taxonomy" id="10212"/>
    <lineage>
        <taxon>Eukaryota</taxon>
        <taxon>Metazoa</taxon>
        <taxon>Spiralia</taxon>
        <taxon>Lophotrochozoa</taxon>
        <taxon>Bryozoa</taxon>
        <taxon>Gymnolaemata</taxon>
        <taxon>Cheilostomatida</taxon>
        <taxon>Flustrina</taxon>
        <taxon>Buguloidea</taxon>
        <taxon>Bugulidae</taxon>
        <taxon>Bugula</taxon>
    </lineage>
</organism>
<evidence type="ECO:0000313" key="14">
    <source>
        <dbReference type="EMBL" id="KAF6023473.1"/>
    </source>
</evidence>
<dbReference type="GO" id="GO:0006891">
    <property type="term" value="P:intra-Golgi vesicle-mediated transport"/>
    <property type="evidence" value="ECO:0007669"/>
    <property type="project" value="TreeGrafter"/>
</dbReference>
<dbReference type="GO" id="GO:0006890">
    <property type="term" value="P:retrograde vesicle-mediated transport, Golgi to endoplasmic reticulum"/>
    <property type="evidence" value="ECO:0007669"/>
    <property type="project" value="InterPro"/>
</dbReference>
<dbReference type="GO" id="GO:0005198">
    <property type="term" value="F:structural molecule activity"/>
    <property type="evidence" value="ECO:0007669"/>
    <property type="project" value="InterPro"/>
</dbReference>
<dbReference type="SUPFAM" id="SSF48452">
    <property type="entry name" value="TPR-like"/>
    <property type="match status" value="1"/>
</dbReference>
<evidence type="ECO:0000256" key="6">
    <source>
        <dbReference type="ARBA" id="ARBA00022448"/>
    </source>
</evidence>
<dbReference type="GO" id="GO:0015031">
    <property type="term" value="P:protein transport"/>
    <property type="evidence" value="ECO:0007669"/>
    <property type="project" value="UniProtKB-KW"/>
</dbReference>
<keyword evidence="10" id="KW-0333">Golgi apparatus</keyword>
<evidence type="ECO:0000256" key="5">
    <source>
        <dbReference type="ARBA" id="ARBA00015828"/>
    </source>
</evidence>
<keyword evidence="6" id="KW-0813">Transport</keyword>
<dbReference type="GO" id="GO:0006888">
    <property type="term" value="P:endoplasmic reticulum to Golgi vesicle-mediated transport"/>
    <property type="evidence" value="ECO:0007669"/>
    <property type="project" value="TreeGrafter"/>
</dbReference>
<comment type="similarity">
    <text evidence="3">Belongs to the COPE family.</text>
</comment>
<dbReference type="Proteomes" id="UP000593567">
    <property type="component" value="Unassembled WGS sequence"/>
</dbReference>
<dbReference type="PANTHER" id="PTHR10805:SF0">
    <property type="entry name" value="COATOMER SUBUNIT EPSILON"/>
    <property type="match status" value="1"/>
</dbReference>
<evidence type="ECO:0000256" key="1">
    <source>
        <dbReference type="ARBA" id="ARBA00004255"/>
    </source>
</evidence>
<dbReference type="InterPro" id="IPR011990">
    <property type="entry name" value="TPR-like_helical_dom_sf"/>
</dbReference>
<name>A0A7J7JC04_BUGNE</name>